<dbReference type="AlphaFoldDB" id="A0A177AAQ8"/>
<evidence type="ECO:0000256" key="1">
    <source>
        <dbReference type="SAM" id="MobiDB-lite"/>
    </source>
</evidence>
<dbReference type="PROSITE" id="PS00141">
    <property type="entry name" value="ASP_PROTEASE"/>
    <property type="match status" value="1"/>
</dbReference>
<gene>
    <name evidence="2" type="ORF">VC83_05074</name>
</gene>
<protein>
    <recommendedName>
        <fullName evidence="3">Peptidase A2 domain-containing protein</fullName>
    </recommendedName>
</protein>
<feature type="region of interest" description="Disordered" evidence="1">
    <location>
        <begin position="61"/>
        <end position="94"/>
    </location>
</feature>
<accession>A0A177AAQ8</accession>
<dbReference type="OrthoDB" id="3439159at2759"/>
<proteinExistence type="predicted"/>
<sequence>MDIVFGGRGDGCGDPRCEACSGGGMGGFMPPFPFPGFGMPPPFMPCGHGCTGDCQNPGGGFPGPMPGGMNFPEFPPPSGPGPSNFPGSGGQNFPGPYPQPTEWPGVGPGNLGGPSGGGGVAVSESPYVYPLGASGQRINLLIDTGASLTLISTAAYNKHFRGIPVMGGLLDQVATPDMVLTDPNLATIMAPLVARFPQGFQWPRHGGPHQVSCPTGLALRLKCGHFQTESLMTSATKTAMIESSASSSEDLLLVTVQAMA</sequence>
<dbReference type="RefSeq" id="XP_024323777.1">
    <property type="nucleotide sequence ID" value="XM_024468699.1"/>
</dbReference>
<name>A0A177AAQ8_9PEZI</name>
<dbReference type="InterPro" id="IPR001969">
    <property type="entry name" value="Aspartic_peptidase_AS"/>
</dbReference>
<dbReference type="Proteomes" id="UP000077154">
    <property type="component" value="Unassembled WGS sequence"/>
</dbReference>
<dbReference type="EMBL" id="KV441396">
    <property type="protein sequence ID" value="OAF58492.1"/>
    <property type="molecule type" value="Genomic_DNA"/>
</dbReference>
<reference evidence="2" key="1">
    <citation type="submission" date="2016-03" db="EMBL/GenBank/DDBJ databases">
        <title>Updated assembly of Pseudogymnoascus destructans, the fungus causing white-nose syndrome of bats.</title>
        <authorList>
            <person name="Palmer J.M."/>
            <person name="Drees K.P."/>
            <person name="Foster J.T."/>
            <person name="Lindner D.L."/>
        </authorList>
    </citation>
    <scope>NUCLEOTIDE SEQUENCE [LARGE SCALE GENOMIC DNA]</scope>
    <source>
        <strain evidence="2">20631-21</strain>
    </source>
</reference>
<organism evidence="2">
    <name type="scientific">Pseudogymnoascus destructans</name>
    <dbReference type="NCBI Taxonomy" id="655981"/>
    <lineage>
        <taxon>Eukaryota</taxon>
        <taxon>Fungi</taxon>
        <taxon>Dikarya</taxon>
        <taxon>Ascomycota</taxon>
        <taxon>Pezizomycotina</taxon>
        <taxon>Leotiomycetes</taxon>
        <taxon>Thelebolales</taxon>
        <taxon>Thelebolaceae</taxon>
        <taxon>Pseudogymnoascus</taxon>
    </lineage>
</organism>
<evidence type="ECO:0000313" key="2">
    <source>
        <dbReference type="EMBL" id="OAF58492.1"/>
    </source>
</evidence>
<dbReference type="GO" id="GO:0004190">
    <property type="term" value="F:aspartic-type endopeptidase activity"/>
    <property type="evidence" value="ECO:0007669"/>
    <property type="project" value="InterPro"/>
</dbReference>
<dbReference type="GO" id="GO:0006508">
    <property type="term" value="P:proteolysis"/>
    <property type="evidence" value="ECO:0007669"/>
    <property type="project" value="InterPro"/>
</dbReference>
<evidence type="ECO:0008006" key="3">
    <source>
        <dbReference type="Google" id="ProtNLM"/>
    </source>
</evidence>
<dbReference type="GeneID" id="36288141"/>